<dbReference type="RefSeq" id="WP_077719968.1">
    <property type="nucleotide sequence ID" value="NZ_CP019699.1"/>
</dbReference>
<dbReference type="Pfam" id="PF12645">
    <property type="entry name" value="HTH_16"/>
    <property type="match status" value="1"/>
</dbReference>
<dbReference type="GO" id="GO:0006352">
    <property type="term" value="P:DNA-templated transcription initiation"/>
    <property type="evidence" value="ECO:0007669"/>
    <property type="project" value="InterPro"/>
</dbReference>
<accession>A0A1U9K7S5</accession>
<evidence type="ECO:0000313" key="2">
    <source>
        <dbReference type="EMBL" id="AQS56105.1"/>
    </source>
</evidence>
<name>A0A1U9K7S5_9BACL</name>
<dbReference type="Proteomes" id="UP000188603">
    <property type="component" value="Chromosome"/>
</dbReference>
<protein>
    <recommendedName>
        <fullName evidence="1">Helix-turn-helix conjugative transposon-like domain-containing protein</fullName>
    </recommendedName>
</protein>
<gene>
    <name evidence="2" type="ORF">B0W44_10325</name>
</gene>
<proteinExistence type="predicted"/>
<evidence type="ECO:0000313" key="3">
    <source>
        <dbReference type="Proteomes" id="UP000188603"/>
    </source>
</evidence>
<dbReference type="InterPro" id="IPR024760">
    <property type="entry name" value="HTH_dom_conjug_TS-like"/>
</dbReference>
<reference evidence="2 3" key="1">
    <citation type="journal article" date="2015" name="Int. J. Syst. Evol. Microbiol.">
        <title>Novibacillus thermophilus gen. nov., sp. nov., a Gram-staining-negative and moderately thermophilic member of the family Thermoactinomycetaceae.</title>
        <authorList>
            <person name="Yang G."/>
            <person name="Chen J."/>
            <person name="Zhou S."/>
        </authorList>
    </citation>
    <scope>NUCLEOTIDE SEQUENCE [LARGE SCALE GENOMIC DNA]</scope>
    <source>
        <strain evidence="2 3">SG-1</strain>
    </source>
</reference>
<evidence type="ECO:0000259" key="1">
    <source>
        <dbReference type="Pfam" id="PF12645"/>
    </source>
</evidence>
<dbReference type="Gene3D" id="1.10.1740.10">
    <property type="match status" value="1"/>
</dbReference>
<dbReference type="KEGG" id="ntr:B0W44_10325"/>
<dbReference type="InterPro" id="IPR013325">
    <property type="entry name" value="RNA_pol_sigma_r2"/>
</dbReference>
<dbReference type="EMBL" id="CP019699">
    <property type="protein sequence ID" value="AQS56105.1"/>
    <property type="molecule type" value="Genomic_DNA"/>
</dbReference>
<organism evidence="2 3">
    <name type="scientific">Novibacillus thermophilus</name>
    <dbReference type="NCBI Taxonomy" id="1471761"/>
    <lineage>
        <taxon>Bacteria</taxon>
        <taxon>Bacillati</taxon>
        <taxon>Bacillota</taxon>
        <taxon>Bacilli</taxon>
        <taxon>Bacillales</taxon>
        <taxon>Thermoactinomycetaceae</taxon>
        <taxon>Novibacillus</taxon>
    </lineage>
</organism>
<feature type="domain" description="Helix-turn-helix conjugative transposon-like" evidence="1">
    <location>
        <begin position="7"/>
        <end position="61"/>
    </location>
</feature>
<sequence length="82" mass="9767">MSRLIDLVEQAQQSDTEAIHTILKRFEPKIKASLKQTSSKEQEDLYQELKMKAIEVILQFDFKKTCGFWELAIKQWHADRER</sequence>
<dbReference type="GO" id="GO:0003700">
    <property type="term" value="F:DNA-binding transcription factor activity"/>
    <property type="evidence" value="ECO:0007669"/>
    <property type="project" value="InterPro"/>
</dbReference>
<dbReference type="SUPFAM" id="SSF88946">
    <property type="entry name" value="Sigma2 domain of RNA polymerase sigma factors"/>
    <property type="match status" value="1"/>
</dbReference>
<keyword evidence="3" id="KW-1185">Reference proteome</keyword>
<dbReference type="STRING" id="1471761.B0W44_10325"/>
<dbReference type="OrthoDB" id="2453202at2"/>
<dbReference type="AlphaFoldDB" id="A0A1U9K7S5"/>